<dbReference type="PANTHER" id="PTHR31361">
    <property type="entry name" value="BETA-GLUCAN SYNTHESIS-ASSOCIATED PROTEIN KRE6-RELATED"/>
    <property type="match status" value="1"/>
</dbReference>
<evidence type="ECO:0000313" key="12">
    <source>
        <dbReference type="EMBL" id="KAG0649517.1"/>
    </source>
</evidence>
<dbReference type="GO" id="GO:0005789">
    <property type="term" value="C:endoplasmic reticulum membrane"/>
    <property type="evidence" value="ECO:0007669"/>
    <property type="project" value="TreeGrafter"/>
</dbReference>
<keyword evidence="6 10" id="KW-0472">Membrane</keyword>
<dbReference type="GO" id="GO:0006078">
    <property type="term" value="P:(1-&gt;6)-beta-D-glucan biosynthetic process"/>
    <property type="evidence" value="ECO:0007669"/>
    <property type="project" value="TreeGrafter"/>
</dbReference>
<protein>
    <submittedName>
        <fullName evidence="12">Beta-glucan synthesis-associated KRE6</fullName>
    </submittedName>
</protein>
<feature type="compositionally biased region" description="Basic and acidic residues" evidence="9">
    <location>
        <begin position="69"/>
        <end position="79"/>
    </location>
</feature>
<dbReference type="Gene3D" id="2.60.120.200">
    <property type="match status" value="1"/>
</dbReference>
<sequence>MPPLRKAPKVPQRGREMHQVGDVVQAGRSETGLGAEMDSAGIQSQSTSPSPPRSLEREDSSGPILGSHPDQEEIRERPSMPRSQRRGSSGSTLPRSGLNQTQVEGPSMLSMNRRRSSYVPAIPSPLNPASSQSSLRSSEDNAIVDGDGSPYDSLSSGESSRRPSTNHLPMAVGGKRKTSNLSHAQQVLRQKTVPVLPPEELVRPGSPRLLKDLGRDYSRYPPSRSNSRPPRTKAQPVTEKSGASLFRTTTNNPFSDSQADLQKYGFPDDSIGVFDPYFGGEKGFILYEDELEDDDKWHMPADDDDVTYKPNWKEYFDRRQIVSTIGGVFLVLGLLCVFIVLPVLTFSTNIYLPGGLLHDSSKAANFGPAWAHVNNKTYPLLKNVRKGLIDPTTPASAKTRASTFDKSTLNLVFSDEFNDENRTFYPGDDPFWTAPNLWYGATQDMEWYDPVAVTTGGGTLQLTLSAFAQHNLGYTSGMLNSWNQLCFKGGVFEVSVSLPGPAGVPGLWPGVWTMGNLGRPGYRATTDGVWPYTYNTCDAGITPNQSAPDGMNFLPGQRLNSCTCKGADHPSPGTGRGAPEIDILEAAVEPANLLGVVTQSYQVAPFDIFWRPNSNFLQIPNYDTTQMNGYTGGPYQQAVSGTTLLNDDWYDGNAYQKYAFEYVPGTSTGKIAWFVGEDQSFMMDGRAIGPNGNAAARVVSQEPMSMVLNLGMSGSWGAIDMAHLKFPTVMHIDYVRIYQKAGEETITCDPTGYPTTEYIANHMEAYTNPNLTLWNETGYSWPKNTLTGNC</sequence>
<dbReference type="SUPFAM" id="SSF49899">
    <property type="entry name" value="Concanavalin A-like lectins/glucanases"/>
    <property type="match status" value="1"/>
</dbReference>
<dbReference type="InterPro" id="IPR013320">
    <property type="entry name" value="ConA-like_dom_sf"/>
</dbReference>
<dbReference type="PANTHER" id="PTHR31361:SF14">
    <property type="entry name" value="GH16 DOMAIN-CONTAINING PROTEIN"/>
    <property type="match status" value="1"/>
</dbReference>
<dbReference type="Proteomes" id="UP000785200">
    <property type="component" value="Unassembled WGS sequence"/>
</dbReference>
<evidence type="ECO:0000256" key="8">
    <source>
        <dbReference type="ARBA" id="ARBA00023316"/>
    </source>
</evidence>
<dbReference type="PROSITE" id="PS51762">
    <property type="entry name" value="GH16_2"/>
    <property type="match status" value="1"/>
</dbReference>
<keyword evidence="5 10" id="KW-1133">Transmembrane helix</keyword>
<dbReference type="CDD" id="cd02180">
    <property type="entry name" value="GH16_fungal_KRE6_glucanase"/>
    <property type="match status" value="1"/>
</dbReference>
<evidence type="ECO:0000256" key="10">
    <source>
        <dbReference type="SAM" id="Phobius"/>
    </source>
</evidence>
<evidence type="ECO:0000256" key="9">
    <source>
        <dbReference type="SAM" id="MobiDB-lite"/>
    </source>
</evidence>
<feature type="region of interest" description="Disordered" evidence="9">
    <location>
        <begin position="1"/>
        <end position="243"/>
    </location>
</feature>
<dbReference type="GO" id="GO:0005886">
    <property type="term" value="C:plasma membrane"/>
    <property type="evidence" value="ECO:0007669"/>
    <property type="project" value="TreeGrafter"/>
</dbReference>
<feature type="compositionally biased region" description="Low complexity" evidence="9">
    <location>
        <begin position="219"/>
        <end position="229"/>
    </location>
</feature>
<feature type="compositionally biased region" description="Polar residues" evidence="9">
    <location>
        <begin position="86"/>
        <end position="104"/>
    </location>
</feature>
<evidence type="ECO:0000256" key="2">
    <source>
        <dbReference type="ARBA" id="ARBA00010962"/>
    </source>
</evidence>
<dbReference type="InterPro" id="IPR005629">
    <property type="entry name" value="Skn1/Kre6/Sbg1"/>
</dbReference>
<comment type="caution">
    <text evidence="12">The sequence shown here is derived from an EMBL/GenBank/DDBJ whole genome shotgun (WGS) entry which is preliminary data.</text>
</comment>
<dbReference type="InterPro" id="IPR000757">
    <property type="entry name" value="Beta-glucanase-like"/>
</dbReference>
<keyword evidence="13" id="KW-1185">Reference proteome</keyword>
<proteinExistence type="inferred from homology"/>
<feature type="compositionally biased region" description="Basic and acidic residues" evidence="9">
    <location>
        <begin position="209"/>
        <end position="218"/>
    </location>
</feature>
<evidence type="ECO:0000256" key="7">
    <source>
        <dbReference type="ARBA" id="ARBA00023180"/>
    </source>
</evidence>
<gene>
    <name evidence="12" type="ORF">D0Z07_4337</name>
</gene>
<evidence type="ECO:0000259" key="11">
    <source>
        <dbReference type="PROSITE" id="PS51762"/>
    </source>
</evidence>
<evidence type="ECO:0000256" key="1">
    <source>
        <dbReference type="ARBA" id="ARBA00004606"/>
    </source>
</evidence>
<dbReference type="AlphaFoldDB" id="A0A9P6VKA1"/>
<feature type="transmembrane region" description="Helical" evidence="10">
    <location>
        <begin position="321"/>
        <end position="344"/>
    </location>
</feature>
<dbReference type="GO" id="GO:0031505">
    <property type="term" value="P:fungal-type cell wall organization"/>
    <property type="evidence" value="ECO:0007669"/>
    <property type="project" value="TreeGrafter"/>
</dbReference>
<evidence type="ECO:0000256" key="3">
    <source>
        <dbReference type="ARBA" id="ARBA00022692"/>
    </source>
</evidence>
<dbReference type="OrthoDB" id="412647at2759"/>
<keyword evidence="3 10" id="KW-0812">Transmembrane</keyword>
<dbReference type="GO" id="GO:0015926">
    <property type="term" value="F:glucosidase activity"/>
    <property type="evidence" value="ECO:0007669"/>
    <property type="project" value="TreeGrafter"/>
</dbReference>
<accession>A0A9P6VKA1</accession>
<organism evidence="12 13">
    <name type="scientific">Hyphodiscus hymeniophilus</name>
    <dbReference type="NCBI Taxonomy" id="353542"/>
    <lineage>
        <taxon>Eukaryota</taxon>
        <taxon>Fungi</taxon>
        <taxon>Dikarya</taxon>
        <taxon>Ascomycota</taxon>
        <taxon>Pezizomycotina</taxon>
        <taxon>Leotiomycetes</taxon>
        <taxon>Helotiales</taxon>
        <taxon>Hyphodiscaceae</taxon>
        <taxon>Hyphodiscus</taxon>
    </lineage>
</organism>
<comment type="subcellular location">
    <subcellularLocation>
        <location evidence="1">Membrane</location>
        <topology evidence="1">Single-pass type II membrane protein</topology>
    </subcellularLocation>
</comment>
<feature type="domain" description="GH16" evidence="11">
    <location>
        <begin position="371"/>
        <end position="743"/>
    </location>
</feature>
<keyword evidence="8" id="KW-0961">Cell wall biogenesis/degradation</keyword>
<reference evidence="12" key="1">
    <citation type="submission" date="2019-07" db="EMBL/GenBank/DDBJ databases">
        <title>Hyphodiscus hymeniophilus genome sequencing and assembly.</title>
        <authorList>
            <person name="Kramer G."/>
            <person name="Nodwell J."/>
        </authorList>
    </citation>
    <scope>NUCLEOTIDE SEQUENCE</scope>
    <source>
        <strain evidence="12">ATCC 34498</strain>
    </source>
</reference>
<dbReference type="Pfam" id="PF03935">
    <property type="entry name" value="SKN1_KRE6_Sbg1"/>
    <property type="match status" value="1"/>
</dbReference>
<keyword evidence="7" id="KW-0325">Glycoprotein</keyword>
<evidence type="ECO:0000256" key="4">
    <source>
        <dbReference type="ARBA" id="ARBA00022968"/>
    </source>
</evidence>
<dbReference type="EMBL" id="VNKQ01000008">
    <property type="protein sequence ID" value="KAG0649517.1"/>
    <property type="molecule type" value="Genomic_DNA"/>
</dbReference>
<feature type="compositionally biased region" description="Polar residues" evidence="9">
    <location>
        <begin position="127"/>
        <end position="136"/>
    </location>
</feature>
<name>A0A9P6VKA1_9HELO</name>
<evidence type="ECO:0000313" key="13">
    <source>
        <dbReference type="Proteomes" id="UP000785200"/>
    </source>
</evidence>
<keyword evidence="4" id="KW-0735">Signal-anchor</keyword>
<feature type="compositionally biased region" description="Polar residues" evidence="9">
    <location>
        <begin position="179"/>
        <end position="189"/>
    </location>
</feature>
<comment type="similarity">
    <text evidence="2">Belongs to the SKN1/KRE6 family.</text>
</comment>
<evidence type="ECO:0000256" key="6">
    <source>
        <dbReference type="ARBA" id="ARBA00023136"/>
    </source>
</evidence>
<evidence type="ECO:0000256" key="5">
    <source>
        <dbReference type="ARBA" id="ARBA00022989"/>
    </source>
</evidence>